<evidence type="ECO:0000313" key="2">
    <source>
        <dbReference type="EMBL" id="TCL54529.1"/>
    </source>
</evidence>
<dbReference type="RefSeq" id="WP_058962687.1">
    <property type="nucleotide sequence ID" value="NZ_CABKVM010000011.1"/>
</dbReference>
<comment type="caution">
    <text evidence="2">The sequence shown here is derived from an EMBL/GenBank/DDBJ whole genome shotgun (WGS) entry which is preliminary data.</text>
</comment>
<evidence type="ECO:0000256" key="1">
    <source>
        <dbReference type="SAM" id="Phobius"/>
    </source>
</evidence>
<feature type="transmembrane region" description="Helical" evidence="1">
    <location>
        <begin position="109"/>
        <end position="126"/>
    </location>
</feature>
<keyword evidence="1" id="KW-1133">Transmembrane helix</keyword>
<name>A0A4R1QLE7_9FIRM</name>
<dbReference type="EMBL" id="SLUM01000021">
    <property type="protein sequence ID" value="TCL54529.1"/>
    <property type="molecule type" value="Genomic_DNA"/>
</dbReference>
<dbReference type="Pfam" id="PF11193">
    <property type="entry name" value="DUF2812"/>
    <property type="match status" value="1"/>
</dbReference>
<gene>
    <name evidence="2" type="ORF">EDD77_12133</name>
</gene>
<feature type="transmembrane region" description="Helical" evidence="1">
    <location>
        <begin position="138"/>
        <end position="156"/>
    </location>
</feature>
<keyword evidence="1" id="KW-0472">Membrane</keyword>
<sequence length="169" mass="19670">MKKIIHRTFFVWNFEKEIDWLNDMSRQGWQLCRAGFFVYEFEQGEPGEYQYQLQLLRKADPDYLAFLEETGIQVVGRCLNWIYLKKKSDGQPFEIFSDLEGVLRHLDGVMALCGVVMAVNVLPGFANLANSHLQQLSWLNLALAAVGAFGFFKLYFRRRALAARKDLHR</sequence>
<proteinExistence type="predicted"/>
<reference evidence="2 3" key="1">
    <citation type="submission" date="2019-03" db="EMBL/GenBank/DDBJ databases">
        <title>Genomic Encyclopedia of Type Strains, Phase IV (KMG-IV): sequencing the most valuable type-strain genomes for metagenomic binning, comparative biology and taxonomic classification.</title>
        <authorList>
            <person name="Goeker M."/>
        </authorList>
    </citation>
    <scope>NUCLEOTIDE SEQUENCE [LARGE SCALE GENOMIC DNA]</scope>
    <source>
        <strain evidence="2 3">DSM 100451</strain>
    </source>
</reference>
<protein>
    <submittedName>
        <fullName evidence="2">Uncharacterized protein DUF2812</fullName>
    </submittedName>
</protein>
<dbReference type="STRING" id="1650663.GCA_001486665_00149"/>
<evidence type="ECO:0000313" key="3">
    <source>
        <dbReference type="Proteomes" id="UP000295184"/>
    </source>
</evidence>
<accession>A0A4R1QLE7</accession>
<dbReference type="InterPro" id="IPR021359">
    <property type="entry name" value="DUF2812"/>
</dbReference>
<organism evidence="2 3">
    <name type="scientific">Allofournierella massiliensis</name>
    <dbReference type="NCBI Taxonomy" id="1650663"/>
    <lineage>
        <taxon>Bacteria</taxon>
        <taxon>Bacillati</taxon>
        <taxon>Bacillota</taxon>
        <taxon>Clostridia</taxon>
        <taxon>Eubacteriales</taxon>
        <taxon>Oscillospiraceae</taxon>
        <taxon>Allofournierella</taxon>
    </lineage>
</organism>
<keyword evidence="1" id="KW-0812">Transmembrane</keyword>
<dbReference type="Proteomes" id="UP000295184">
    <property type="component" value="Unassembled WGS sequence"/>
</dbReference>
<dbReference type="AlphaFoldDB" id="A0A4R1QLE7"/>
<dbReference type="OrthoDB" id="8757095at2"/>